<dbReference type="PANTHER" id="PTHR30472:SF24">
    <property type="entry name" value="FERRIC ENTEROBACTIN TRANSPORT SYSTEM PERMEASE PROTEIN FEPG"/>
    <property type="match status" value="1"/>
</dbReference>
<dbReference type="InterPro" id="IPR000522">
    <property type="entry name" value="ABC_transptr_permease_BtuC"/>
</dbReference>
<keyword evidence="4" id="KW-1003">Cell membrane</keyword>
<accession>A9WV36</accession>
<feature type="transmembrane region" description="Helical" evidence="8">
    <location>
        <begin position="266"/>
        <end position="292"/>
    </location>
</feature>
<keyword evidence="5 8" id="KW-0812">Transmembrane</keyword>
<evidence type="ECO:0000313" key="10">
    <source>
        <dbReference type="Proteomes" id="UP000002007"/>
    </source>
</evidence>
<proteinExistence type="inferred from homology"/>
<evidence type="ECO:0000313" key="9">
    <source>
        <dbReference type="EMBL" id="ABY25057.1"/>
    </source>
</evidence>
<dbReference type="InterPro" id="IPR037294">
    <property type="entry name" value="ABC_BtuC-like"/>
</dbReference>
<dbReference type="AlphaFoldDB" id="A9WV36"/>
<feature type="transmembrane region" description="Helical" evidence="8">
    <location>
        <begin position="92"/>
        <end position="110"/>
    </location>
</feature>
<dbReference type="eggNOG" id="COG4779">
    <property type="taxonomic scope" value="Bacteria"/>
</dbReference>
<evidence type="ECO:0000256" key="4">
    <source>
        <dbReference type="ARBA" id="ARBA00022475"/>
    </source>
</evidence>
<dbReference type="GO" id="GO:0033214">
    <property type="term" value="P:siderophore-iron import into cell"/>
    <property type="evidence" value="ECO:0007669"/>
    <property type="project" value="TreeGrafter"/>
</dbReference>
<gene>
    <name evidence="9" type="primary">fepG.2</name>
    <name evidence="9" type="ordered locus">RSal33209_3347</name>
</gene>
<keyword evidence="7 8" id="KW-0472">Membrane</keyword>
<evidence type="ECO:0000256" key="6">
    <source>
        <dbReference type="ARBA" id="ARBA00022989"/>
    </source>
</evidence>
<dbReference type="Gene3D" id="1.10.3470.10">
    <property type="entry name" value="ABC transporter involved in vitamin B12 uptake, BtuC"/>
    <property type="match status" value="1"/>
</dbReference>
<dbReference type="RefSeq" id="WP_012246694.1">
    <property type="nucleotide sequence ID" value="NC_010168.1"/>
</dbReference>
<protein>
    <submittedName>
        <fullName evidence="9">Ferric enterobactin transport system permease protein</fullName>
    </submittedName>
</protein>
<dbReference type="SUPFAM" id="SSF81345">
    <property type="entry name" value="ABC transporter involved in vitamin B12 uptake, BtuC"/>
    <property type="match status" value="1"/>
</dbReference>
<evidence type="ECO:0000256" key="7">
    <source>
        <dbReference type="ARBA" id="ARBA00023136"/>
    </source>
</evidence>
<feature type="transmembrane region" description="Helical" evidence="8">
    <location>
        <begin position="177"/>
        <end position="196"/>
    </location>
</feature>
<dbReference type="GO" id="GO:0005886">
    <property type="term" value="C:plasma membrane"/>
    <property type="evidence" value="ECO:0007669"/>
    <property type="project" value="UniProtKB-SubCell"/>
</dbReference>
<keyword evidence="10" id="KW-1185">Reference proteome</keyword>
<dbReference type="Pfam" id="PF01032">
    <property type="entry name" value="FecCD"/>
    <property type="match status" value="1"/>
</dbReference>
<keyword evidence="6 8" id="KW-1133">Transmembrane helix</keyword>
<comment type="subcellular location">
    <subcellularLocation>
        <location evidence="1">Cell membrane</location>
        <topology evidence="1">Multi-pass membrane protein</topology>
    </subcellularLocation>
</comment>
<feature type="transmembrane region" description="Helical" evidence="8">
    <location>
        <begin position="220"/>
        <end position="240"/>
    </location>
</feature>
<evidence type="ECO:0000256" key="8">
    <source>
        <dbReference type="SAM" id="Phobius"/>
    </source>
</evidence>
<evidence type="ECO:0000256" key="2">
    <source>
        <dbReference type="ARBA" id="ARBA00007935"/>
    </source>
</evidence>
<feature type="transmembrane region" description="Helical" evidence="8">
    <location>
        <begin position="147"/>
        <end position="165"/>
    </location>
</feature>
<feature type="transmembrane region" description="Helical" evidence="8">
    <location>
        <begin position="35"/>
        <end position="58"/>
    </location>
</feature>
<reference evidence="10" key="1">
    <citation type="journal article" date="2008" name="J. Bacteriol.">
        <title>Genome sequence of the fish pathogen Renibacterium salmoninarum suggests reductive evolution away from an environmental Arthrobacter ancestor.</title>
        <authorList>
            <person name="Wiens G.D."/>
            <person name="Rockey D.D."/>
            <person name="Wu Z."/>
            <person name="Chang J."/>
            <person name="Levy R."/>
            <person name="Crane S."/>
            <person name="Chen D.S."/>
            <person name="Capri G.R."/>
            <person name="Burnett J.R."/>
            <person name="Sudheesh P.S."/>
            <person name="Schipma M.J."/>
            <person name="Burd H."/>
            <person name="Bhattacharyya A."/>
            <person name="Rhodes L.D."/>
            <person name="Kaul R."/>
            <person name="Strom M.S."/>
        </authorList>
    </citation>
    <scope>NUCLEOTIDE SEQUENCE [LARGE SCALE GENOMIC DNA]</scope>
    <source>
        <strain evidence="10">ATCC 33209 / DSM 20767 / JCM 11484 / NBRC 15589 / NCIMB 2235</strain>
    </source>
</reference>
<dbReference type="KEGG" id="rsa:RSal33209_3347"/>
<dbReference type="PANTHER" id="PTHR30472">
    <property type="entry name" value="FERRIC ENTEROBACTIN TRANSPORT SYSTEM PERMEASE PROTEIN"/>
    <property type="match status" value="1"/>
</dbReference>
<dbReference type="Proteomes" id="UP000002007">
    <property type="component" value="Chromosome"/>
</dbReference>
<sequence>MSLRAARPVSARAGAPLRRWVRPVRLGRWSMLLNLRVLLVGLALFLAVVVVSVALLGFGSINIPPGQIVDVLLGRGTGRNELVIMSVRMPRLVTALAVGASLGAAGAVFQSVSRNVLGSPDIIGFSTGAATGAVAQIILFGGGPFEVALAAIGGGLIASMVVYGISRRGGVSGGYRLILTGIGVGALLAALNSYLLTRGGIDQAASANIWLSGSLVGRSWGQAGMTVLCLFVLFPFLAGLGRRLSLLEMGDDAARQLGVRVEGTRVLTLIFGVGLTAAAVAAAGPISFIALAAPQLVRPMAKSAAVPIGLSALMGALLLCAADLLSQWAFGALVVPVGVVTGLIGGVYLIILLAKRV</sequence>
<keyword evidence="3" id="KW-0813">Transport</keyword>
<dbReference type="STRING" id="288705.RSal33209_3347"/>
<dbReference type="GO" id="GO:0022857">
    <property type="term" value="F:transmembrane transporter activity"/>
    <property type="evidence" value="ECO:0007669"/>
    <property type="project" value="InterPro"/>
</dbReference>
<feature type="transmembrane region" description="Helical" evidence="8">
    <location>
        <begin position="304"/>
        <end position="325"/>
    </location>
</feature>
<dbReference type="HOGENOM" id="CLU_013016_1_1_11"/>
<dbReference type="EMBL" id="CP000910">
    <property type="protein sequence ID" value="ABY25057.1"/>
    <property type="molecule type" value="Genomic_DNA"/>
</dbReference>
<dbReference type="CDD" id="cd06550">
    <property type="entry name" value="TM_ABC_iron-siderophores_like"/>
    <property type="match status" value="1"/>
</dbReference>
<evidence type="ECO:0000256" key="1">
    <source>
        <dbReference type="ARBA" id="ARBA00004651"/>
    </source>
</evidence>
<feature type="transmembrane region" description="Helical" evidence="8">
    <location>
        <begin position="332"/>
        <end position="354"/>
    </location>
</feature>
<name>A9WV36_RENSM</name>
<evidence type="ECO:0000256" key="5">
    <source>
        <dbReference type="ARBA" id="ARBA00022692"/>
    </source>
</evidence>
<organism evidence="9 10">
    <name type="scientific">Renibacterium salmoninarum (strain ATCC 33209 / DSM 20767 / JCM 11484 / NBRC 15589 / NCIMB 2235)</name>
    <dbReference type="NCBI Taxonomy" id="288705"/>
    <lineage>
        <taxon>Bacteria</taxon>
        <taxon>Bacillati</taxon>
        <taxon>Actinomycetota</taxon>
        <taxon>Actinomycetes</taxon>
        <taxon>Micrococcales</taxon>
        <taxon>Micrococcaceae</taxon>
        <taxon>Renibacterium</taxon>
    </lineage>
</organism>
<evidence type="ECO:0000256" key="3">
    <source>
        <dbReference type="ARBA" id="ARBA00022448"/>
    </source>
</evidence>
<comment type="similarity">
    <text evidence="2">Belongs to the binding-protein-dependent transport system permease family. FecCD subfamily.</text>
</comment>
<feature type="transmembrane region" description="Helical" evidence="8">
    <location>
        <begin position="122"/>
        <end position="141"/>
    </location>
</feature>